<proteinExistence type="predicted"/>
<name>A0A0F9TWC9_9ZZZZ</name>
<gene>
    <name evidence="1" type="ORF">LCGC14_0601730</name>
</gene>
<comment type="caution">
    <text evidence="1">The sequence shown here is derived from an EMBL/GenBank/DDBJ whole genome shotgun (WGS) entry which is preliminary data.</text>
</comment>
<dbReference type="AlphaFoldDB" id="A0A0F9TWC9"/>
<organism evidence="1">
    <name type="scientific">marine sediment metagenome</name>
    <dbReference type="NCBI Taxonomy" id="412755"/>
    <lineage>
        <taxon>unclassified sequences</taxon>
        <taxon>metagenomes</taxon>
        <taxon>ecological metagenomes</taxon>
    </lineage>
</organism>
<dbReference type="EMBL" id="LAZR01000969">
    <property type="protein sequence ID" value="KKN53476.1"/>
    <property type="molecule type" value="Genomic_DNA"/>
</dbReference>
<reference evidence="1" key="1">
    <citation type="journal article" date="2015" name="Nature">
        <title>Complex archaea that bridge the gap between prokaryotes and eukaryotes.</title>
        <authorList>
            <person name="Spang A."/>
            <person name="Saw J.H."/>
            <person name="Jorgensen S.L."/>
            <person name="Zaremba-Niedzwiedzka K."/>
            <person name="Martijn J."/>
            <person name="Lind A.E."/>
            <person name="van Eijk R."/>
            <person name="Schleper C."/>
            <person name="Guy L."/>
            <person name="Ettema T.J."/>
        </authorList>
    </citation>
    <scope>NUCLEOTIDE SEQUENCE</scope>
</reference>
<accession>A0A0F9TWC9</accession>
<evidence type="ECO:0000313" key="1">
    <source>
        <dbReference type="EMBL" id="KKN53476.1"/>
    </source>
</evidence>
<protein>
    <submittedName>
        <fullName evidence="1">Uncharacterized protein</fullName>
    </submittedName>
</protein>
<sequence length="96" mass="10755">MCGGEAVGPEWETTAIPRPHDKRYGIRCTQCNIRLLGETKESVVKAWNNRPGEKAARVEALEEVKKRLRGAIKSSFGLRVFDTSIDKLILETKNAD</sequence>